<evidence type="ECO:0000256" key="1">
    <source>
        <dbReference type="SAM" id="MobiDB-lite"/>
    </source>
</evidence>
<proteinExistence type="predicted"/>
<dbReference type="Proteomes" id="UP001630127">
    <property type="component" value="Unassembled WGS sequence"/>
</dbReference>
<keyword evidence="3" id="KW-1185">Reference proteome</keyword>
<comment type="caution">
    <text evidence="2">The sequence shown here is derived from an EMBL/GenBank/DDBJ whole genome shotgun (WGS) entry which is preliminary data.</text>
</comment>
<evidence type="ECO:0000313" key="3">
    <source>
        <dbReference type="Proteomes" id="UP001630127"/>
    </source>
</evidence>
<dbReference type="AlphaFoldDB" id="A0ABD2Z195"/>
<protein>
    <submittedName>
        <fullName evidence="2">Uncharacterized protein</fullName>
    </submittedName>
</protein>
<dbReference type="EMBL" id="JBJUIK010000011">
    <property type="protein sequence ID" value="KAL3511877.1"/>
    <property type="molecule type" value="Genomic_DNA"/>
</dbReference>
<feature type="region of interest" description="Disordered" evidence="1">
    <location>
        <begin position="38"/>
        <end position="71"/>
    </location>
</feature>
<gene>
    <name evidence="2" type="ORF">ACH5RR_024594</name>
</gene>
<name>A0ABD2Z195_9GENT</name>
<feature type="region of interest" description="Disordered" evidence="1">
    <location>
        <begin position="1"/>
        <end position="25"/>
    </location>
</feature>
<accession>A0ABD2Z195</accession>
<organism evidence="2 3">
    <name type="scientific">Cinchona calisaya</name>
    <dbReference type="NCBI Taxonomy" id="153742"/>
    <lineage>
        <taxon>Eukaryota</taxon>
        <taxon>Viridiplantae</taxon>
        <taxon>Streptophyta</taxon>
        <taxon>Embryophyta</taxon>
        <taxon>Tracheophyta</taxon>
        <taxon>Spermatophyta</taxon>
        <taxon>Magnoliopsida</taxon>
        <taxon>eudicotyledons</taxon>
        <taxon>Gunneridae</taxon>
        <taxon>Pentapetalae</taxon>
        <taxon>asterids</taxon>
        <taxon>lamiids</taxon>
        <taxon>Gentianales</taxon>
        <taxon>Rubiaceae</taxon>
        <taxon>Cinchonoideae</taxon>
        <taxon>Cinchoneae</taxon>
        <taxon>Cinchona</taxon>
    </lineage>
</organism>
<sequence>METALKVPKTARGKDKRTHLNNLERDRSKDSYSFHWYQDRSDRQEEQKHRGDRISTYGGRDRDYRSKDERDYRRKAYGGSYRDRAEVADGTELLISK</sequence>
<evidence type="ECO:0000313" key="2">
    <source>
        <dbReference type="EMBL" id="KAL3511877.1"/>
    </source>
</evidence>
<reference evidence="2 3" key="1">
    <citation type="submission" date="2024-11" db="EMBL/GenBank/DDBJ databases">
        <title>A near-complete genome assembly of Cinchona calisaya.</title>
        <authorList>
            <person name="Lian D.C."/>
            <person name="Zhao X.W."/>
            <person name="Wei L."/>
        </authorList>
    </citation>
    <scope>NUCLEOTIDE SEQUENCE [LARGE SCALE GENOMIC DNA]</scope>
    <source>
        <tissue evidence="2">Nenye</tissue>
    </source>
</reference>
<feature type="compositionally biased region" description="Basic residues" evidence="1">
    <location>
        <begin position="9"/>
        <end position="19"/>
    </location>
</feature>